<sequence>MSRHQKTLSQMEIEEILYEDIPSDNESTCDDEVSDEAILEQNNVLEEETANIEFDDLSESDSNDVPLASFAGNKNLKWAKPNFNLVLYDADLVEKMFTTTSKRNELHHCDESDGPK</sequence>
<dbReference type="Proteomes" id="UP001162480">
    <property type="component" value="Chromosome 9"/>
</dbReference>
<keyword evidence="2" id="KW-1185">Reference proteome</keyword>
<dbReference type="EMBL" id="OX597822">
    <property type="protein sequence ID" value="CAI9728004.1"/>
    <property type="molecule type" value="Genomic_DNA"/>
</dbReference>
<reference evidence="1" key="1">
    <citation type="submission" date="2023-08" db="EMBL/GenBank/DDBJ databases">
        <authorList>
            <person name="Alioto T."/>
            <person name="Alioto T."/>
            <person name="Gomez Garrido J."/>
        </authorList>
    </citation>
    <scope>NUCLEOTIDE SEQUENCE</scope>
</reference>
<protein>
    <submittedName>
        <fullName evidence="1">Uncharacterized protein</fullName>
    </submittedName>
</protein>
<evidence type="ECO:0000313" key="2">
    <source>
        <dbReference type="Proteomes" id="UP001162480"/>
    </source>
</evidence>
<organism evidence="1 2">
    <name type="scientific">Octopus vulgaris</name>
    <name type="common">Common octopus</name>
    <dbReference type="NCBI Taxonomy" id="6645"/>
    <lineage>
        <taxon>Eukaryota</taxon>
        <taxon>Metazoa</taxon>
        <taxon>Spiralia</taxon>
        <taxon>Lophotrochozoa</taxon>
        <taxon>Mollusca</taxon>
        <taxon>Cephalopoda</taxon>
        <taxon>Coleoidea</taxon>
        <taxon>Octopodiformes</taxon>
        <taxon>Octopoda</taxon>
        <taxon>Incirrata</taxon>
        <taxon>Octopodidae</taxon>
        <taxon>Octopus</taxon>
    </lineage>
</organism>
<name>A0AA36B5J8_OCTVU</name>
<accession>A0AA36B5J8</accession>
<dbReference type="AlphaFoldDB" id="A0AA36B5J8"/>
<proteinExistence type="predicted"/>
<gene>
    <name evidence="1" type="ORF">OCTVUL_1B022719</name>
</gene>
<evidence type="ECO:0000313" key="1">
    <source>
        <dbReference type="EMBL" id="CAI9728004.1"/>
    </source>
</evidence>